<dbReference type="PROSITE" id="PS50221">
    <property type="entry name" value="GAIN_B"/>
    <property type="match status" value="1"/>
</dbReference>
<dbReference type="Gene3D" id="1.20.1070.10">
    <property type="entry name" value="Rhodopsin 7-helix transmembrane proteins"/>
    <property type="match status" value="1"/>
</dbReference>
<dbReference type="Gene3D" id="2.60.220.50">
    <property type="match status" value="1"/>
</dbReference>
<proteinExistence type="inferred from homology"/>
<dbReference type="GeneTree" id="ENSGT00940000161541"/>
<dbReference type="Proteomes" id="UP000261560">
    <property type="component" value="Unplaced"/>
</dbReference>
<dbReference type="PRINTS" id="PR00249">
    <property type="entry name" value="GPCRSECRETIN"/>
</dbReference>
<dbReference type="InterPro" id="IPR000203">
    <property type="entry name" value="GPS"/>
</dbReference>
<comment type="subcellular location">
    <subcellularLocation>
        <location evidence="1">Membrane</location>
        <topology evidence="1">Multi-pass membrane protein</topology>
    </subcellularLocation>
</comment>
<dbReference type="STRING" id="30732.ENSOMEP00000011132"/>
<dbReference type="InterPro" id="IPR051587">
    <property type="entry name" value="Adhesion_GPCR"/>
</dbReference>
<evidence type="ECO:0000313" key="12">
    <source>
        <dbReference type="Proteomes" id="UP000261560"/>
    </source>
</evidence>
<sequence length="463" mass="51887">MQISTHLYNSSNINDLPKCNLKCDFSSNILNSNWTGVNDTILHEMSSKYINSTEVLVQKIQINTSSGFNSTNLELSFCSRDDCNLTVFDIGVNLNKTNGLMKVMAIKNLMDKLENNYENTERTGLILSATLVNNTDSNITISMLFPAQQDNNNGPTCVFWNTTTKKWSDEGCIANKTENYTLCVCTHLTSFSVLMSKSDISEPALDIITIIGVAVSICCLVLFLIIEWMVWSAVIKTHLSHFRHTAVVNISVFLLLADCSFLASSNPTSISETMCLSLTLCKHLFLLAMFAWMLCLSILLVHQLIFVFSPLRKRVFMYLSSILGYLCPMVLVGCSYVYYNYTETPYHNKKTCWLIYEGLLKGSIYSFILPVGTIVLGNLFSMVVVIITLVKTSVPDGTKVDEKETAKGILKVVVLLTPVFGLTWGIGFFLLMVDLTSPIYPFLNYSFTIFNAFQVTQNSHILM</sequence>
<evidence type="ECO:0000256" key="4">
    <source>
        <dbReference type="ARBA" id="ARBA00022989"/>
    </source>
</evidence>
<dbReference type="PROSITE" id="PS50261">
    <property type="entry name" value="G_PROTEIN_RECEP_F2_4"/>
    <property type="match status" value="1"/>
</dbReference>
<evidence type="ECO:0000256" key="5">
    <source>
        <dbReference type="ARBA" id="ARBA00023136"/>
    </source>
</evidence>
<comment type="similarity">
    <text evidence="2">Belongs to the G-protein coupled receptor 2 family. Adhesion G-protein coupled receptor (ADGR) subfamily.</text>
</comment>
<dbReference type="InterPro" id="IPR000832">
    <property type="entry name" value="GPCR_2_secretin-like"/>
</dbReference>
<evidence type="ECO:0000256" key="8">
    <source>
        <dbReference type="SAM" id="Phobius"/>
    </source>
</evidence>
<dbReference type="SUPFAM" id="SSF81321">
    <property type="entry name" value="Family A G protein-coupled receptor-like"/>
    <property type="match status" value="1"/>
</dbReference>
<reference evidence="11" key="2">
    <citation type="submission" date="2025-09" db="UniProtKB">
        <authorList>
            <consortium name="Ensembl"/>
        </authorList>
    </citation>
    <scope>IDENTIFICATION</scope>
</reference>
<dbReference type="AlphaFoldDB" id="A0A3B3C246"/>
<dbReference type="OMA" id="EWMVWSA"/>
<keyword evidence="4 8" id="KW-1133">Transmembrane helix</keyword>
<keyword evidence="6" id="KW-1015">Disulfide bond</keyword>
<feature type="domain" description="G-protein coupled receptors family 2 profile 2" evidence="10">
    <location>
        <begin position="205"/>
        <end position="463"/>
    </location>
</feature>
<evidence type="ECO:0000256" key="1">
    <source>
        <dbReference type="ARBA" id="ARBA00004141"/>
    </source>
</evidence>
<dbReference type="FunFam" id="1.20.1070.10:FF:000058">
    <property type="entry name" value="Adhesion G protein-coupled receptor F5"/>
    <property type="match status" value="1"/>
</dbReference>
<dbReference type="PANTHER" id="PTHR45813:SF2">
    <property type="entry name" value="ADHESION G-PROTEIN COUPLED RECEPTOR F3"/>
    <property type="match status" value="1"/>
</dbReference>
<protein>
    <recommendedName>
        <fullName evidence="13">Adhesion G protein-coupled receptor F3b</fullName>
    </recommendedName>
</protein>
<keyword evidence="12" id="KW-1185">Reference proteome</keyword>
<keyword evidence="5 8" id="KW-0472">Membrane</keyword>
<feature type="transmembrane region" description="Helical" evidence="8">
    <location>
        <begin position="315"/>
        <end position="339"/>
    </location>
</feature>
<dbReference type="Pfam" id="PF01825">
    <property type="entry name" value="GPS"/>
    <property type="match status" value="1"/>
</dbReference>
<feature type="domain" description="GAIN-B" evidence="9">
    <location>
        <begin position="64"/>
        <end position="201"/>
    </location>
</feature>
<feature type="transmembrane region" description="Helical" evidence="8">
    <location>
        <begin position="284"/>
        <end position="308"/>
    </location>
</feature>
<name>A0A3B3C246_ORYME</name>
<dbReference type="InterPro" id="IPR017981">
    <property type="entry name" value="GPCR_2-like_7TM"/>
</dbReference>
<evidence type="ECO:0000259" key="9">
    <source>
        <dbReference type="PROSITE" id="PS50221"/>
    </source>
</evidence>
<keyword evidence="7" id="KW-0325">Glycoprotein</keyword>
<feature type="transmembrane region" description="Helical" evidence="8">
    <location>
        <begin position="409"/>
        <end position="433"/>
    </location>
</feature>
<dbReference type="Pfam" id="PF00002">
    <property type="entry name" value="7tm_2"/>
    <property type="match status" value="1"/>
</dbReference>
<evidence type="ECO:0008006" key="13">
    <source>
        <dbReference type="Google" id="ProtNLM"/>
    </source>
</evidence>
<feature type="transmembrane region" description="Helical" evidence="8">
    <location>
        <begin position="246"/>
        <end position="264"/>
    </location>
</feature>
<evidence type="ECO:0000256" key="2">
    <source>
        <dbReference type="ARBA" id="ARBA00007343"/>
    </source>
</evidence>
<dbReference type="GO" id="GO:0007166">
    <property type="term" value="P:cell surface receptor signaling pathway"/>
    <property type="evidence" value="ECO:0007669"/>
    <property type="project" value="InterPro"/>
</dbReference>
<evidence type="ECO:0000256" key="3">
    <source>
        <dbReference type="ARBA" id="ARBA00022692"/>
    </source>
</evidence>
<evidence type="ECO:0000313" key="11">
    <source>
        <dbReference type="Ensembl" id="ENSOMEP00000011132.1"/>
    </source>
</evidence>
<dbReference type="Ensembl" id="ENSOMET00000032193.1">
    <property type="protein sequence ID" value="ENSOMEP00000011132.1"/>
    <property type="gene ID" value="ENSOMEG00000012416.1"/>
</dbReference>
<feature type="transmembrane region" description="Helical" evidence="8">
    <location>
        <begin position="207"/>
        <end position="234"/>
    </location>
</feature>
<dbReference type="PANTHER" id="PTHR45813">
    <property type="entry name" value="IG-LIKE DOMAIN-CONTAINING PROTEIN"/>
    <property type="match status" value="1"/>
</dbReference>
<organism evidence="11 12">
    <name type="scientific">Oryzias melastigma</name>
    <name type="common">Marine medaka</name>
    <dbReference type="NCBI Taxonomy" id="30732"/>
    <lineage>
        <taxon>Eukaryota</taxon>
        <taxon>Metazoa</taxon>
        <taxon>Chordata</taxon>
        <taxon>Craniata</taxon>
        <taxon>Vertebrata</taxon>
        <taxon>Euteleostomi</taxon>
        <taxon>Actinopterygii</taxon>
        <taxon>Neopterygii</taxon>
        <taxon>Teleostei</taxon>
        <taxon>Neoteleostei</taxon>
        <taxon>Acanthomorphata</taxon>
        <taxon>Ovalentaria</taxon>
        <taxon>Atherinomorphae</taxon>
        <taxon>Beloniformes</taxon>
        <taxon>Adrianichthyidae</taxon>
        <taxon>Oryziinae</taxon>
        <taxon>Oryzias</taxon>
    </lineage>
</organism>
<evidence type="ECO:0000256" key="6">
    <source>
        <dbReference type="ARBA" id="ARBA00023157"/>
    </source>
</evidence>
<evidence type="ECO:0000259" key="10">
    <source>
        <dbReference type="PROSITE" id="PS50261"/>
    </source>
</evidence>
<feature type="transmembrane region" description="Helical" evidence="8">
    <location>
        <begin position="364"/>
        <end position="389"/>
    </location>
</feature>
<dbReference type="GO" id="GO:0007189">
    <property type="term" value="P:adenylate cyclase-activating G protein-coupled receptor signaling pathway"/>
    <property type="evidence" value="ECO:0007669"/>
    <property type="project" value="TreeGrafter"/>
</dbReference>
<accession>A0A3B3C246</accession>
<dbReference type="GO" id="GO:0004930">
    <property type="term" value="F:G protein-coupled receptor activity"/>
    <property type="evidence" value="ECO:0007669"/>
    <property type="project" value="InterPro"/>
</dbReference>
<dbReference type="InterPro" id="IPR057244">
    <property type="entry name" value="GAIN_B"/>
</dbReference>
<dbReference type="InterPro" id="IPR046338">
    <property type="entry name" value="GAIN_dom_sf"/>
</dbReference>
<dbReference type="SMART" id="SM00303">
    <property type="entry name" value="GPS"/>
    <property type="match status" value="1"/>
</dbReference>
<dbReference type="PaxDb" id="30732-ENSOMEP00000011132"/>
<evidence type="ECO:0000256" key="7">
    <source>
        <dbReference type="ARBA" id="ARBA00023180"/>
    </source>
</evidence>
<keyword evidence="3 8" id="KW-0812">Transmembrane</keyword>
<dbReference type="GO" id="GO:0016020">
    <property type="term" value="C:membrane"/>
    <property type="evidence" value="ECO:0007669"/>
    <property type="project" value="UniProtKB-SubCell"/>
</dbReference>
<reference evidence="11" key="1">
    <citation type="submission" date="2025-08" db="UniProtKB">
        <authorList>
            <consortium name="Ensembl"/>
        </authorList>
    </citation>
    <scope>IDENTIFICATION</scope>
</reference>